<dbReference type="SUPFAM" id="SSF52540">
    <property type="entry name" value="P-loop containing nucleoside triphosphate hydrolases"/>
    <property type="match status" value="1"/>
</dbReference>
<gene>
    <name evidence="3" type="ORF">LY89DRAFT_591281</name>
</gene>
<dbReference type="PANTHER" id="PTHR10039:SF5">
    <property type="entry name" value="NACHT DOMAIN-CONTAINING PROTEIN"/>
    <property type="match status" value="1"/>
</dbReference>
<dbReference type="EMBL" id="KQ947422">
    <property type="protein sequence ID" value="KUJ13186.1"/>
    <property type="molecule type" value="Genomic_DNA"/>
</dbReference>
<accession>A0A194WZ01</accession>
<keyword evidence="4" id="KW-1185">Reference proteome</keyword>
<evidence type="ECO:0000256" key="1">
    <source>
        <dbReference type="ARBA" id="ARBA00022737"/>
    </source>
</evidence>
<dbReference type="InParanoid" id="A0A194WZ01"/>
<dbReference type="Proteomes" id="UP000070700">
    <property type="component" value="Unassembled WGS sequence"/>
</dbReference>
<dbReference type="GeneID" id="28819371"/>
<sequence>MLFPTLPDILTEADPSLKSAALNGYDAIENAVLAALYFRRMEIREAQVQEANKDTCSWIFEDPEEHQKPWSNFVRWLREETGCYWIEGKAGCGKSTLMKFLRSDARTLNALKEWTGSDELITASYFFWMAGTALQKNQEGLLRSLLHTILTRRRDLIARVFPRQYNAMMTNHGATVHASQHDNDECGLLTVSELKKAFTTLAKQNVKGFKICLFIDGLDEYVGDQFEIVDLFKTITTNSFMIKAVISSRPEPTFVEAFHDSPSLRVEDLTSGDIDHYVQSKLLAHSKMQNHRRQGSELGAKLTHSIASKACGVFLWVFLVVRSLLECLSDGSYPEDLERIIETYPEELHELYQHMFKRMKPSHRDEAFRLFQAIHHA</sequence>
<dbReference type="AlphaFoldDB" id="A0A194WZ01"/>
<keyword evidence="1" id="KW-0677">Repeat</keyword>
<proteinExistence type="predicted"/>
<dbReference type="InterPro" id="IPR056884">
    <property type="entry name" value="NPHP3-like_N"/>
</dbReference>
<dbReference type="RefSeq" id="XP_018067541.1">
    <property type="nucleotide sequence ID" value="XM_018209645.1"/>
</dbReference>
<organism evidence="3 4">
    <name type="scientific">Mollisia scopiformis</name>
    <name type="common">Conifer needle endophyte fungus</name>
    <name type="synonym">Phialocephala scopiformis</name>
    <dbReference type="NCBI Taxonomy" id="149040"/>
    <lineage>
        <taxon>Eukaryota</taxon>
        <taxon>Fungi</taxon>
        <taxon>Dikarya</taxon>
        <taxon>Ascomycota</taxon>
        <taxon>Pezizomycotina</taxon>
        <taxon>Leotiomycetes</taxon>
        <taxon>Helotiales</taxon>
        <taxon>Mollisiaceae</taxon>
        <taxon>Mollisia</taxon>
    </lineage>
</organism>
<dbReference type="Gene3D" id="3.40.50.300">
    <property type="entry name" value="P-loop containing nucleotide triphosphate hydrolases"/>
    <property type="match status" value="1"/>
</dbReference>
<reference evidence="3 4" key="1">
    <citation type="submission" date="2015-10" db="EMBL/GenBank/DDBJ databases">
        <title>Full genome of DAOMC 229536 Phialocephala scopiformis, a fungal endophyte of spruce producing the potent anti-insectan compound rugulosin.</title>
        <authorList>
            <consortium name="DOE Joint Genome Institute"/>
            <person name="Walker A.K."/>
            <person name="Frasz S.L."/>
            <person name="Seifert K.A."/>
            <person name="Miller J.D."/>
            <person name="Mondo S.J."/>
            <person name="Labutti K."/>
            <person name="Lipzen A."/>
            <person name="Dockter R."/>
            <person name="Kennedy M."/>
            <person name="Grigoriev I.V."/>
            <person name="Spatafora J.W."/>
        </authorList>
    </citation>
    <scope>NUCLEOTIDE SEQUENCE [LARGE SCALE GENOMIC DNA]</scope>
    <source>
        <strain evidence="3 4">CBS 120377</strain>
    </source>
</reference>
<evidence type="ECO:0000259" key="2">
    <source>
        <dbReference type="Pfam" id="PF24883"/>
    </source>
</evidence>
<evidence type="ECO:0000313" key="4">
    <source>
        <dbReference type="Proteomes" id="UP000070700"/>
    </source>
</evidence>
<dbReference type="OrthoDB" id="443402at2759"/>
<feature type="non-terminal residue" evidence="3">
    <location>
        <position position="377"/>
    </location>
</feature>
<evidence type="ECO:0000313" key="3">
    <source>
        <dbReference type="EMBL" id="KUJ13186.1"/>
    </source>
</evidence>
<protein>
    <recommendedName>
        <fullName evidence="2">Nephrocystin 3-like N-terminal domain-containing protein</fullName>
    </recommendedName>
</protein>
<dbReference type="KEGG" id="psco:LY89DRAFT_591281"/>
<dbReference type="PANTHER" id="PTHR10039">
    <property type="entry name" value="AMELOGENIN"/>
    <property type="match status" value="1"/>
</dbReference>
<feature type="domain" description="Nephrocystin 3-like N-terminal" evidence="2">
    <location>
        <begin position="54"/>
        <end position="249"/>
    </location>
</feature>
<dbReference type="Pfam" id="PF24883">
    <property type="entry name" value="NPHP3_N"/>
    <property type="match status" value="1"/>
</dbReference>
<dbReference type="InterPro" id="IPR027417">
    <property type="entry name" value="P-loop_NTPase"/>
</dbReference>
<name>A0A194WZ01_MOLSC</name>